<dbReference type="Pfam" id="PF02416">
    <property type="entry name" value="TatA_B_E"/>
    <property type="match status" value="1"/>
</dbReference>
<dbReference type="Gene3D" id="1.20.5.3310">
    <property type="match status" value="1"/>
</dbReference>
<dbReference type="PANTHER" id="PTHR42982">
    <property type="entry name" value="SEC-INDEPENDENT PROTEIN TRANSLOCASE PROTEIN TATA"/>
    <property type="match status" value="1"/>
</dbReference>
<name>A0A402A4C6_9CHLR</name>
<keyword evidence="3 9" id="KW-1003">Cell membrane</keyword>
<sequence length="149" mass="16320">MGFHPELIVVLVVALLIFGPKKLPEMGAAIGKSVQQFKKGMEDMQNSAQKDEEEKESARLRELETLEREIAARKALLAAQAVSSTGIEADLSTSSVAEVVERPSHFEDADLQSSEVHMPFPTQSDDAETIVIKKPVEVVSTHTVHPTQE</sequence>
<feature type="coiled-coil region" evidence="10">
    <location>
        <begin position="34"/>
        <end position="61"/>
    </location>
</feature>
<evidence type="ECO:0000256" key="11">
    <source>
        <dbReference type="SAM" id="MobiDB-lite"/>
    </source>
</evidence>
<proteinExistence type="inferred from homology"/>
<evidence type="ECO:0000256" key="4">
    <source>
        <dbReference type="ARBA" id="ARBA00022692"/>
    </source>
</evidence>
<evidence type="ECO:0000256" key="1">
    <source>
        <dbReference type="ARBA" id="ARBA00004162"/>
    </source>
</evidence>
<dbReference type="OrthoDB" id="9800908at2"/>
<dbReference type="AlphaFoldDB" id="A0A402A4C6"/>
<evidence type="ECO:0000256" key="8">
    <source>
        <dbReference type="ARBA" id="ARBA00023136"/>
    </source>
</evidence>
<protein>
    <recommendedName>
        <fullName evidence="9">Sec-independent protein translocase protein TatA</fullName>
    </recommendedName>
</protein>
<gene>
    <name evidence="9" type="primary">tatA</name>
    <name evidence="12" type="ORF">KTT_38470</name>
</gene>
<dbReference type="GO" id="GO:0008320">
    <property type="term" value="F:protein transmembrane transporter activity"/>
    <property type="evidence" value="ECO:0007669"/>
    <property type="project" value="UniProtKB-UniRule"/>
</dbReference>
<dbReference type="GO" id="GO:0033281">
    <property type="term" value="C:TAT protein transport complex"/>
    <property type="evidence" value="ECO:0007669"/>
    <property type="project" value="UniProtKB-UniRule"/>
</dbReference>
<comment type="similarity">
    <text evidence="9">Belongs to the TatA/E family.</text>
</comment>
<evidence type="ECO:0000256" key="6">
    <source>
        <dbReference type="ARBA" id="ARBA00022989"/>
    </source>
</evidence>
<comment type="subcellular location">
    <subcellularLocation>
        <location evidence="1 9">Cell membrane</location>
        <topology evidence="1 9">Single-pass membrane protein</topology>
    </subcellularLocation>
</comment>
<reference evidence="13" key="1">
    <citation type="submission" date="2018-12" db="EMBL/GenBank/DDBJ databases">
        <title>Tengunoibacter tsumagoiensis gen. nov., sp. nov., Dictyobacter kobayashii sp. nov., D. alpinus sp. nov., and D. joshuensis sp. nov. and description of Dictyobacteraceae fam. nov. within the order Ktedonobacterales isolated from Tengu-no-mugimeshi.</title>
        <authorList>
            <person name="Wang C.M."/>
            <person name="Zheng Y."/>
            <person name="Sakai Y."/>
            <person name="Toyoda A."/>
            <person name="Minakuchi Y."/>
            <person name="Abe K."/>
            <person name="Yokota A."/>
            <person name="Yabe S."/>
        </authorList>
    </citation>
    <scope>NUCLEOTIDE SEQUENCE [LARGE SCALE GENOMIC DNA]</scope>
    <source>
        <strain evidence="13">Uno3</strain>
    </source>
</reference>
<organism evidence="12 13">
    <name type="scientific">Tengunoibacter tsumagoiensis</name>
    <dbReference type="NCBI Taxonomy" id="2014871"/>
    <lineage>
        <taxon>Bacteria</taxon>
        <taxon>Bacillati</taxon>
        <taxon>Chloroflexota</taxon>
        <taxon>Ktedonobacteria</taxon>
        <taxon>Ktedonobacterales</taxon>
        <taxon>Dictyobacteraceae</taxon>
        <taxon>Tengunoibacter</taxon>
    </lineage>
</organism>
<accession>A0A402A4C6</accession>
<dbReference type="GO" id="GO:0043953">
    <property type="term" value="P:protein transport by the Tat complex"/>
    <property type="evidence" value="ECO:0007669"/>
    <property type="project" value="UniProtKB-UniRule"/>
</dbReference>
<feature type="region of interest" description="Disordered" evidence="11">
    <location>
        <begin position="107"/>
        <end position="128"/>
    </location>
</feature>
<dbReference type="InterPro" id="IPR003369">
    <property type="entry name" value="TatA/B/E"/>
</dbReference>
<evidence type="ECO:0000313" key="12">
    <source>
        <dbReference type="EMBL" id="GCE13988.1"/>
    </source>
</evidence>
<evidence type="ECO:0000256" key="5">
    <source>
        <dbReference type="ARBA" id="ARBA00022927"/>
    </source>
</evidence>
<comment type="caution">
    <text evidence="12">The sequence shown here is derived from an EMBL/GenBank/DDBJ whole genome shotgun (WGS) entry which is preliminary data.</text>
</comment>
<keyword evidence="5 9" id="KW-0653">Protein transport</keyword>
<evidence type="ECO:0000256" key="3">
    <source>
        <dbReference type="ARBA" id="ARBA00022475"/>
    </source>
</evidence>
<dbReference type="Proteomes" id="UP000287352">
    <property type="component" value="Unassembled WGS sequence"/>
</dbReference>
<dbReference type="RefSeq" id="WP_126581470.1">
    <property type="nucleotide sequence ID" value="NZ_BIFR01000001.1"/>
</dbReference>
<keyword evidence="8 9" id="KW-0472">Membrane</keyword>
<keyword evidence="6 9" id="KW-1133">Transmembrane helix</keyword>
<dbReference type="InterPro" id="IPR006312">
    <property type="entry name" value="TatA/E"/>
</dbReference>
<keyword evidence="13" id="KW-1185">Reference proteome</keyword>
<evidence type="ECO:0000256" key="2">
    <source>
        <dbReference type="ARBA" id="ARBA00022448"/>
    </source>
</evidence>
<dbReference type="NCBIfam" id="TIGR01411">
    <property type="entry name" value="tatAE"/>
    <property type="match status" value="1"/>
</dbReference>
<keyword evidence="7 9" id="KW-0811">Translocation</keyword>
<evidence type="ECO:0000256" key="10">
    <source>
        <dbReference type="SAM" id="Coils"/>
    </source>
</evidence>
<evidence type="ECO:0000313" key="13">
    <source>
        <dbReference type="Proteomes" id="UP000287352"/>
    </source>
</evidence>
<comment type="subunit">
    <text evidence="9">Forms a complex with TatC.</text>
</comment>
<dbReference type="PANTHER" id="PTHR42982:SF1">
    <property type="entry name" value="SEC-INDEPENDENT PROTEIN TRANSLOCASE PROTEIN TATA"/>
    <property type="match status" value="1"/>
</dbReference>
<evidence type="ECO:0000256" key="7">
    <source>
        <dbReference type="ARBA" id="ARBA00023010"/>
    </source>
</evidence>
<comment type="function">
    <text evidence="9">Part of the twin-arginine translocation (Tat) system that transports large folded proteins containing a characteristic twin-arginine motif in their signal peptide across membranes. TatA could form the protein-conducting channel of the Tat system.</text>
</comment>
<keyword evidence="4 9" id="KW-0812">Transmembrane</keyword>
<evidence type="ECO:0000256" key="9">
    <source>
        <dbReference type="HAMAP-Rule" id="MF_00236"/>
    </source>
</evidence>
<dbReference type="HAMAP" id="MF_00236">
    <property type="entry name" value="TatA_E"/>
    <property type="match status" value="1"/>
</dbReference>
<dbReference type="EMBL" id="BIFR01000001">
    <property type="protein sequence ID" value="GCE13988.1"/>
    <property type="molecule type" value="Genomic_DNA"/>
</dbReference>
<dbReference type="NCBIfam" id="NF011430">
    <property type="entry name" value="PRK14861.1"/>
    <property type="match status" value="1"/>
</dbReference>
<keyword evidence="2 9" id="KW-0813">Transport</keyword>
<keyword evidence="10" id="KW-0175">Coiled coil</keyword>